<dbReference type="GO" id="GO:0016706">
    <property type="term" value="F:2-oxoglutarate-dependent dioxygenase activity"/>
    <property type="evidence" value="ECO:0007669"/>
    <property type="project" value="UniProtKB-ARBA"/>
</dbReference>
<evidence type="ECO:0000256" key="3">
    <source>
        <dbReference type="ARBA" id="ARBA00008654"/>
    </source>
</evidence>
<name>A0A8H7Q4K1_MORIS</name>
<keyword evidence="8" id="KW-0408">Iron</keyword>
<dbReference type="PANTHER" id="PTHR10696">
    <property type="entry name" value="GAMMA-BUTYROBETAINE HYDROXYLASE-RELATED"/>
    <property type="match status" value="1"/>
</dbReference>
<evidence type="ECO:0008006" key="13">
    <source>
        <dbReference type="Google" id="ProtNLM"/>
    </source>
</evidence>
<comment type="cofactor">
    <cofactor evidence="2">
        <name>L-ascorbate</name>
        <dbReference type="ChEBI" id="CHEBI:38290"/>
    </cofactor>
</comment>
<feature type="domain" description="Gamma-butyrobetaine hydroxylase-like N-terminal" evidence="10">
    <location>
        <begin position="69"/>
        <end position="126"/>
    </location>
</feature>
<keyword evidence="6" id="KW-0223">Dioxygenase</keyword>
<evidence type="ECO:0000259" key="10">
    <source>
        <dbReference type="Pfam" id="PF06155"/>
    </source>
</evidence>
<dbReference type="InterPro" id="IPR003819">
    <property type="entry name" value="TauD/TfdA-like"/>
</dbReference>
<keyword evidence="5" id="KW-0124">Carnitine biosynthesis</keyword>
<dbReference type="SUPFAM" id="SSF51197">
    <property type="entry name" value="Clavaminate synthase-like"/>
    <property type="match status" value="1"/>
</dbReference>
<dbReference type="GO" id="GO:0005739">
    <property type="term" value="C:mitochondrion"/>
    <property type="evidence" value="ECO:0007669"/>
    <property type="project" value="TreeGrafter"/>
</dbReference>
<dbReference type="FunFam" id="3.60.130.10:FF:000001">
    <property type="entry name" value="Trimethyllysine dioxygenase, mitochondrial"/>
    <property type="match status" value="1"/>
</dbReference>
<dbReference type="InterPro" id="IPR038492">
    <property type="entry name" value="GBBH-like_N_sf"/>
</dbReference>
<keyword evidence="7" id="KW-0560">Oxidoreductase</keyword>
<evidence type="ECO:0000256" key="6">
    <source>
        <dbReference type="ARBA" id="ARBA00022964"/>
    </source>
</evidence>
<gene>
    <name evidence="11" type="ORF">INT43_000470</name>
</gene>
<comment type="cofactor">
    <cofactor evidence="1">
        <name>Fe(2+)</name>
        <dbReference type="ChEBI" id="CHEBI:29033"/>
    </cofactor>
</comment>
<dbReference type="EMBL" id="JAEPQZ010000002">
    <property type="protein sequence ID" value="KAG2184561.1"/>
    <property type="molecule type" value="Genomic_DNA"/>
</dbReference>
<reference evidence="11" key="1">
    <citation type="submission" date="2020-12" db="EMBL/GenBank/DDBJ databases">
        <title>Metabolic potential, ecology and presence of endohyphal bacteria is reflected in genomic diversity of Mucoromycotina.</title>
        <authorList>
            <person name="Muszewska A."/>
            <person name="Okrasinska A."/>
            <person name="Steczkiewicz K."/>
            <person name="Drgas O."/>
            <person name="Orlowska M."/>
            <person name="Perlinska-Lenart U."/>
            <person name="Aleksandrzak-Piekarczyk T."/>
            <person name="Szatraj K."/>
            <person name="Zielenkiewicz U."/>
            <person name="Pilsyk S."/>
            <person name="Malc E."/>
            <person name="Mieczkowski P."/>
            <person name="Kruszewska J.S."/>
            <person name="Biernat P."/>
            <person name="Pawlowska J."/>
        </authorList>
    </citation>
    <scope>NUCLEOTIDE SEQUENCE</scope>
    <source>
        <strain evidence="11">WA0000067209</strain>
    </source>
</reference>
<sequence length="438" mass="50612">MNLQIPLLTRHFTKIARQGVRPAILRAFSTANDQAQELLNGNANSVVQVGSDSVEISWPAIQPTDANMPHTSAYSHLWLRDNCPCPQCLHPSNRQKLHSSADIPLNISPENAILRDDGIEITWDKPLRHHHDSDKHRSFYPLSFLSKYSSPTARQTFRYNNMKYITWDRDLMHAENKFIHYDEYNTEEGLYKTLKQLFDYGIVFLDNVPTEDCKVTQVAERIGNIRESFYGRDFDVKSVAKSTNIAYTSLYLGFHMDLLYFEAPPGLQLLHSLQNTVTGGSSIFVDSFQAVEIMRKSHPEDYQALCEIPVTFHYVNDGHHMYYRRPTIVKDHNQEGGSWGMHVNYAPPFQGPLDIDDPKEAKRFYKAFQTFADIVEDEKLRFELTLKPGQLVIFANRRVLHGRTEFDPTSGDRHLKGTYLDMDVFKDKLRVLSEKHRE</sequence>
<dbReference type="InterPro" id="IPR050411">
    <property type="entry name" value="AlphaKG_dependent_hydroxylases"/>
</dbReference>
<dbReference type="OrthoDB" id="406634at2759"/>
<evidence type="ECO:0000256" key="4">
    <source>
        <dbReference type="ARBA" id="ARBA00022723"/>
    </source>
</evidence>
<proteinExistence type="inferred from homology"/>
<evidence type="ECO:0000256" key="1">
    <source>
        <dbReference type="ARBA" id="ARBA00001954"/>
    </source>
</evidence>
<evidence type="ECO:0000259" key="9">
    <source>
        <dbReference type="Pfam" id="PF02668"/>
    </source>
</evidence>
<comment type="similarity">
    <text evidence="3">Belongs to the gamma-BBH/TMLD family.</text>
</comment>
<evidence type="ECO:0000313" key="11">
    <source>
        <dbReference type="EMBL" id="KAG2184561.1"/>
    </source>
</evidence>
<feature type="domain" description="TauD/TfdA-like" evidence="9">
    <location>
        <begin position="184"/>
        <end position="419"/>
    </location>
</feature>
<dbReference type="InterPro" id="IPR042098">
    <property type="entry name" value="TauD-like_sf"/>
</dbReference>
<evidence type="ECO:0000313" key="12">
    <source>
        <dbReference type="Proteomes" id="UP000654370"/>
    </source>
</evidence>
<evidence type="ECO:0000256" key="5">
    <source>
        <dbReference type="ARBA" id="ARBA00022873"/>
    </source>
</evidence>
<dbReference type="Pfam" id="PF06155">
    <property type="entry name" value="GBBH-like_N"/>
    <property type="match status" value="1"/>
</dbReference>
<dbReference type="Proteomes" id="UP000654370">
    <property type="component" value="Unassembled WGS sequence"/>
</dbReference>
<evidence type="ECO:0000256" key="7">
    <source>
        <dbReference type="ARBA" id="ARBA00023002"/>
    </source>
</evidence>
<evidence type="ECO:0000256" key="2">
    <source>
        <dbReference type="ARBA" id="ARBA00001961"/>
    </source>
</evidence>
<keyword evidence="4" id="KW-0479">Metal-binding</keyword>
<dbReference type="PANTHER" id="PTHR10696:SF25">
    <property type="entry name" value="OXIDOREDUCTASE AIM17-RELATED"/>
    <property type="match status" value="1"/>
</dbReference>
<dbReference type="GO" id="GO:0045329">
    <property type="term" value="P:carnitine biosynthetic process"/>
    <property type="evidence" value="ECO:0007669"/>
    <property type="project" value="UniProtKB-KW"/>
</dbReference>
<comment type="caution">
    <text evidence="11">The sequence shown here is derived from an EMBL/GenBank/DDBJ whole genome shotgun (WGS) entry which is preliminary data.</text>
</comment>
<keyword evidence="12" id="KW-1185">Reference proteome</keyword>
<protein>
    <recommendedName>
        <fullName evidence="13">Gamma-butyrobetaine dioxygenase</fullName>
    </recommendedName>
</protein>
<dbReference type="GO" id="GO:0046872">
    <property type="term" value="F:metal ion binding"/>
    <property type="evidence" value="ECO:0007669"/>
    <property type="project" value="UniProtKB-KW"/>
</dbReference>
<evidence type="ECO:0000256" key="8">
    <source>
        <dbReference type="ARBA" id="ARBA00023004"/>
    </source>
</evidence>
<dbReference type="Gene3D" id="3.30.2020.30">
    <property type="match status" value="1"/>
</dbReference>
<dbReference type="Gene3D" id="3.60.130.10">
    <property type="entry name" value="Clavaminate synthase-like"/>
    <property type="match status" value="1"/>
</dbReference>
<dbReference type="Pfam" id="PF02668">
    <property type="entry name" value="TauD"/>
    <property type="match status" value="1"/>
</dbReference>
<organism evidence="11 12">
    <name type="scientific">Mortierella isabellina</name>
    <name type="common">Filamentous fungus</name>
    <name type="synonym">Umbelopsis isabellina</name>
    <dbReference type="NCBI Taxonomy" id="91625"/>
    <lineage>
        <taxon>Eukaryota</taxon>
        <taxon>Fungi</taxon>
        <taxon>Fungi incertae sedis</taxon>
        <taxon>Mucoromycota</taxon>
        <taxon>Mucoromycotina</taxon>
        <taxon>Umbelopsidomycetes</taxon>
        <taxon>Umbelopsidales</taxon>
        <taxon>Umbelopsidaceae</taxon>
        <taxon>Umbelopsis</taxon>
    </lineage>
</organism>
<accession>A0A8H7Q4K1</accession>
<dbReference type="InterPro" id="IPR010376">
    <property type="entry name" value="GBBH-like_N"/>
</dbReference>
<dbReference type="AlphaFoldDB" id="A0A8H7Q4K1"/>
<dbReference type="CDD" id="cd00250">
    <property type="entry name" value="CAS_like"/>
    <property type="match status" value="1"/>
</dbReference>